<organism evidence="2 3">
    <name type="scientific">Paraurantiacibacter namhicola</name>
    <dbReference type="NCBI Taxonomy" id="645517"/>
    <lineage>
        <taxon>Bacteria</taxon>
        <taxon>Pseudomonadati</taxon>
        <taxon>Pseudomonadota</taxon>
        <taxon>Alphaproteobacteria</taxon>
        <taxon>Sphingomonadales</taxon>
        <taxon>Erythrobacteraceae</taxon>
        <taxon>Paraurantiacibacter</taxon>
    </lineage>
</organism>
<dbReference type="SUPFAM" id="SSF55961">
    <property type="entry name" value="Bet v1-like"/>
    <property type="match status" value="1"/>
</dbReference>
<dbReference type="AlphaFoldDB" id="A0A1C7D859"/>
<proteinExistence type="predicted"/>
<dbReference type="Proteomes" id="UP000092698">
    <property type="component" value="Chromosome"/>
</dbReference>
<dbReference type="InterPro" id="IPR019587">
    <property type="entry name" value="Polyketide_cyclase/dehydratase"/>
</dbReference>
<evidence type="ECO:0000313" key="2">
    <source>
        <dbReference type="EMBL" id="ANU07638.1"/>
    </source>
</evidence>
<gene>
    <name evidence="2" type="ORF">A6F65_01332</name>
</gene>
<keyword evidence="3" id="KW-1185">Reference proteome</keyword>
<dbReference type="OrthoDB" id="5735475at2"/>
<accession>A0A1C7D859</accession>
<keyword evidence="1" id="KW-0732">Signal</keyword>
<dbReference type="RefSeq" id="WP_157093077.1">
    <property type="nucleotide sequence ID" value="NZ_CP016545.1"/>
</dbReference>
<reference evidence="2 3" key="1">
    <citation type="submission" date="2016-07" db="EMBL/GenBank/DDBJ databases">
        <title>Complete genome sequence of Altererythrobacter namhicola JCM 16345T, containing esterase-encoding genes.</title>
        <authorList>
            <person name="Cheng H."/>
            <person name="Wu Y.-H."/>
            <person name="Jian S.-L."/>
            <person name="Huo Y.-Y."/>
            <person name="Wang C.-S."/>
            <person name="Xu X.-W."/>
        </authorList>
    </citation>
    <scope>NUCLEOTIDE SEQUENCE [LARGE SCALE GENOMIC DNA]</scope>
    <source>
        <strain evidence="2 3">JCM 16345</strain>
    </source>
</reference>
<evidence type="ECO:0000313" key="3">
    <source>
        <dbReference type="Proteomes" id="UP000092698"/>
    </source>
</evidence>
<sequence length="183" mass="19396">MKTLATALALMAASTLPAATAQAEVLQASERGFVTQAEVTIQAGPDAVWGALVQPARWWNPQHSWSLDGANFRMDPRAGGCFCETMPGGGSVEHMRVIQAVPGRMLRMSGALGPLQPEAYHGTLSIVLEEAREGETLVTWTYVVGGYGRYPLGQLAGPVDSVQSEQLGRLASLLETGSPDMGE</sequence>
<dbReference type="KEGG" id="anh:A6F65_01332"/>
<dbReference type="CDD" id="cd07814">
    <property type="entry name" value="SRPBCC_CalC_Aha1-like"/>
    <property type="match status" value="1"/>
</dbReference>
<dbReference type="EMBL" id="CP016545">
    <property type="protein sequence ID" value="ANU07638.1"/>
    <property type="molecule type" value="Genomic_DNA"/>
</dbReference>
<dbReference type="Gene3D" id="3.30.530.20">
    <property type="match status" value="1"/>
</dbReference>
<dbReference type="STRING" id="645517.A6F65_01332"/>
<name>A0A1C7D859_9SPHN</name>
<dbReference type="InterPro" id="IPR023393">
    <property type="entry name" value="START-like_dom_sf"/>
</dbReference>
<dbReference type="Pfam" id="PF10604">
    <property type="entry name" value="Polyketide_cyc2"/>
    <property type="match status" value="1"/>
</dbReference>
<dbReference type="PATRIC" id="fig|645517.4.peg.1324"/>
<feature type="signal peptide" evidence="1">
    <location>
        <begin position="1"/>
        <end position="23"/>
    </location>
</feature>
<protein>
    <submittedName>
        <fullName evidence="2">Polyketide cyclase / dehydrase and lipid transport</fullName>
    </submittedName>
</protein>
<evidence type="ECO:0000256" key="1">
    <source>
        <dbReference type="SAM" id="SignalP"/>
    </source>
</evidence>
<feature type="chain" id="PRO_5008884411" evidence="1">
    <location>
        <begin position="24"/>
        <end position="183"/>
    </location>
</feature>